<evidence type="ECO:0000256" key="2">
    <source>
        <dbReference type="ARBA" id="ARBA00005722"/>
    </source>
</evidence>
<dbReference type="EMBL" id="CP047475">
    <property type="protein sequence ID" value="QIA63794.1"/>
    <property type="molecule type" value="Genomic_DNA"/>
</dbReference>
<evidence type="ECO:0000256" key="4">
    <source>
        <dbReference type="ARBA" id="ARBA00023136"/>
    </source>
</evidence>
<evidence type="ECO:0000256" key="5">
    <source>
        <dbReference type="ARBA" id="ARBA00023237"/>
    </source>
</evidence>
<dbReference type="PANTHER" id="PTHR38776:SF1">
    <property type="entry name" value="MLTA-INTERACTING PROTEIN-RELATED"/>
    <property type="match status" value="1"/>
</dbReference>
<dbReference type="RefSeq" id="WP_164648690.1">
    <property type="nucleotide sequence ID" value="NZ_CP047475.1"/>
</dbReference>
<dbReference type="GO" id="GO:0009279">
    <property type="term" value="C:cell outer membrane"/>
    <property type="evidence" value="ECO:0007669"/>
    <property type="project" value="UniProtKB-SubCell"/>
</dbReference>
<protein>
    <submittedName>
        <fullName evidence="7">MipA/OmpV family protein</fullName>
    </submittedName>
</protein>
<evidence type="ECO:0000256" key="6">
    <source>
        <dbReference type="SAM" id="SignalP"/>
    </source>
</evidence>
<dbReference type="KEGG" id="vas:GT360_09790"/>
<sequence length="251" mass="27799">MLYNSKRQFLLFTALACSASVSAAPSPWSVGVGASYSPEVYIDTDSNRTVIPIIGYEGEHLFLRGFSAGYRVFPRGTPHNFVFRLQYDPRTLDPGDSSDPDIKKLDKRKSSVLGGASYQYLSRYGMFEVSAGTDIGSRHNGLYAQTSYSYPIRGERWGITPNIGYAYNSEKLNQHLYGVSAAEAARTRFDEFQPGWDGNFFIGASGYYGITRSIRVMGAIRYSNLEGDLEESPILDATHGTSVMLGLTYSF</sequence>
<dbReference type="InterPro" id="IPR010583">
    <property type="entry name" value="MipA"/>
</dbReference>
<feature type="chain" id="PRO_5031131963" evidence="6">
    <location>
        <begin position="24"/>
        <end position="251"/>
    </location>
</feature>
<evidence type="ECO:0000313" key="7">
    <source>
        <dbReference type="EMBL" id="QIA63794.1"/>
    </source>
</evidence>
<keyword evidence="3 6" id="KW-0732">Signal</keyword>
<accession>A0A7Z2T3P6</accession>
<dbReference type="GO" id="GO:0009252">
    <property type="term" value="P:peptidoglycan biosynthetic process"/>
    <property type="evidence" value="ECO:0007669"/>
    <property type="project" value="TreeGrafter"/>
</dbReference>
<evidence type="ECO:0000256" key="3">
    <source>
        <dbReference type="ARBA" id="ARBA00022729"/>
    </source>
</evidence>
<evidence type="ECO:0000313" key="8">
    <source>
        <dbReference type="Proteomes" id="UP000464262"/>
    </source>
</evidence>
<evidence type="ECO:0000256" key="1">
    <source>
        <dbReference type="ARBA" id="ARBA00004442"/>
    </source>
</evidence>
<dbReference type="Pfam" id="PF06629">
    <property type="entry name" value="MipA"/>
    <property type="match status" value="1"/>
</dbReference>
<name>A0A7Z2T3P6_9VIBR</name>
<feature type="signal peptide" evidence="6">
    <location>
        <begin position="1"/>
        <end position="23"/>
    </location>
</feature>
<organism evidence="7 8">
    <name type="scientific">Vibrio astriarenae</name>
    <dbReference type="NCBI Taxonomy" id="1481923"/>
    <lineage>
        <taxon>Bacteria</taxon>
        <taxon>Pseudomonadati</taxon>
        <taxon>Pseudomonadota</taxon>
        <taxon>Gammaproteobacteria</taxon>
        <taxon>Vibrionales</taxon>
        <taxon>Vibrionaceae</taxon>
        <taxon>Vibrio</taxon>
    </lineage>
</organism>
<keyword evidence="4" id="KW-0472">Membrane</keyword>
<keyword evidence="8" id="KW-1185">Reference proteome</keyword>
<reference evidence="7 8" key="1">
    <citation type="submission" date="2020-01" db="EMBL/GenBank/DDBJ databases">
        <title>Whole genome and functional gene identification of agarase of Vibrio HN897.</title>
        <authorList>
            <person name="Liu Y."/>
            <person name="Zhao Z."/>
        </authorList>
    </citation>
    <scope>NUCLEOTIDE SEQUENCE [LARGE SCALE GENOMIC DNA]</scope>
    <source>
        <strain evidence="7 8">HN897</strain>
    </source>
</reference>
<comment type="similarity">
    <text evidence="2">Belongs to the MipA/OmpV family.</text>
</comment>
<dbReference type="PANTHER" id="PTHR38776">
    <property type="entry name" value="MLTA-INTERACTING PROTEIN-RELATED"/>
    <property type="match status" value="1"/>
</dbReference>
<keyword evidence="5" id="KW-0998">Cell outer membrane</keyword>
<proteinExistence type="inferred from homology"/>
<dbReference type="Proteomes" id="UP000464262">
    <property type="component" value="Chromosome 1"/>
</dbReference>
<gene>
    <name evidence="7" type="ORF">GT360_09790</name>
</gene>
<comment type="subcellular location">
    <subcellularLocation>
        <location evidence="1">Cell outer membrane</location>
    </subcellularLocation>
</comment>
<dbReference type="AlphaFoldDB" id="A0A7Z2T3P6"/>